<feature type="domain" description="Glycosyltransferase 2-like" evidence="2">
    <location>
        <begin position="10"/>
        <end position="128"/>
    </location>
</feature>
<dbReference type="GO" id="GO:0016757">
    <property type="term" value="F:glycosyltransferase activity"/>
    <property type="evidence" value="ECO:0007669"/>
    <property type="project" value="UniProtKB-KW"/>
</dbReference>
<dbReference type="PANTHER" id="PTHR43685:SF3">
    <property type="entry name" value="SLR2126 PROTEIN"/>
    <property type="match status" value="1"/>
</dbReference>
<protein>
    <submittedName>
        <fullName evidence="4">Glycosyltransferase</fullName>
        <ecNumber evidence="4">2.4.-.-</ecNumber>
    </submittedName>
</protein>
<evidence type="ECO:0000256" key="1">
    <source>
        <dbReference type="ARBA" id="ARBA00022679"/>
    </source>
</evidence>
<dbReference type="InterPro" id="IPR001173">
    <property type="entry name" value="Glyco_trans_2-like"/>
</dbReference>
<reference evidence="4 5" key="1">
    <citation type="submission" date="2024-06" db="EMBL/GenBank/DDBJ databases">
        <title>The Natural Products Discovery Center: Release of the First 8490 Sequenced Strains for Exploring Actinobacteria Biosynthetic Diversity.</title>
        <authorList>
            <person name="Kalkreuter E."/>
            <person name="Kautsar S.A."/>
            <person name="Yang D."/>
            <person name="Bader C.D."/>
            <person name="Teijaro C.N."/>
            <person name="Fluegel L."/>
            <person name="Davis C.M."/>
            <person name="Simpson J.R."/>
            <person name="Lauterbach L."/>
            <person name="Steele A.D."/>
            <person name="Gui C."/>
            <person name="Meng S."/>
            <person name="Li G."/>
            <person name="Viehrig K."/>
            <person name="Ye F."/>
            <person name="Su P."/>
            <person name="Kiefer A.F."/>
            <person name="Nichols A."/>
            <person name="Cepeda A.J."/>
            <person name="Yan W."/>
            <person name="Fan B."/>
            <person name="Jiang Y."/>
            <person name="Adhikari A."/>
            <person name="Zheng C.-J."/>
            <person name="Schuster L."/>
            <person name="Cowan T.M."/>
            <person name="Smanski M.J."/>
            <person name="Chevrette M.G."/>
            <person name="De Carvalho L.P.S."/>
            <person name="Shen B."/>
        </authorList>
    </citation>
    <scope>NUCLEOTIDE SEQUENCE [LARGE SCALE GENOMIC DNA]</scope>
    <source>
        <strain evidence="4 5">NPDC048117</strain>
    </source>
</reference>
<dbReference type="EC" id="2.4.-.-" evidence="4"/>
<sequence>MTHPPDPQVCVVIPTYNRAELLRRQLEGLTRQSLAPERFEVVVADDGSADHTAEVVASFSGKLRIGFHTQEDLGFRAAAVRNGGARLATAPLLVFLDTGALFGPDFLAEHIAAHAGPRPDGTRGGRLVLGYAYGYNPYRPFPGLAEILAQSDPEDVVRSHGGRKEFQDLRHAELDRVGFDLGRLAAPWMHVWALNMSLPTADFEAVGGFDEDFRSWGGEDLEFGFRVHEHGLPLVLSRRAWVLESPHERDLDGNRASNCANSWLLWEKHPEPVMELYGAMYSRNHYDPPLEHEYGRLLEWQERAAGLDVRAEAERLAAEPLPDGRAASRVVVLGAGGHPPRLPDGVSCTLVDFDRRALDALPAAGGVTALHAVGLRTVLAAGSADLVVITSRLRGLWERWSGDLLDEARRIGATVRVAFTDGSGSR</sequence>
<keyword evidence="5" id="KW-1185">Reference proteome</keyword>
<evidence type="ECO:0000313" key="5">
    <source>
        <dbReference type="Proteomes" id="UP001551584"/>
    </source>
</evidence>
<dbReference type="RefSeq" id="WP_359268053.1">
    <property type="nucleotide sequence ID" value="NZ_JBEZNA010000002.1"/>
</dbReference>
<dbReference type="InterPro" id="IPR050834">
    <property type="entry name" value="Glycosyltransf_2"/>
</dbReference>
<organism evidence="4 5">
    <name type="scientific">Streptomyces chilikensis</name>
    <dbReference type="NCBI Taxonomy" id="1194079"/>
    <lineage>
        <taxon>Bacteria</taxon>
        <taxon>Bacillati</taxon>
        <taxon>Actinomycetota</taxon>
        <taxon>Actinomycetes</taxon>
        <taxon>Kitasatosporales</taxon>
        <taxon>Streptomycetaceae</taxon>
        <taxon>Streptomyces</taxon>
    </lineage>
</organism>
<evidence type="ECO:0000259" key="3">
    <source>
        <dbReference type="Pfam" id="PF02709"/>
    </source>
</evidence>
<dbReference type="Proteomes" id="UP001551584">
    <property type="component" value="Unassembled WGS sequence"/>
</dbReference>
<feature type="domain" description="Galactosyltransferase C-terminal" evidence="3">
    <location>
        <begin position="187"/>
        <end position="232"/>
    </location>
</feature>
<keyword evidence="4" id="KW-0328">Glycosyltransferase</keyword>
<keyword evidence="1 4" id="KW-0808">Transferase</keyword>
<comment type="caution">
    <text evidence="4">The sequence shown here is derived from an EMBL/GenBank/DDBJ whole genome shotgun (WGS) entry which is preliminary data.</text>
</comment>
<evidence type="ECO:0000313" key="4">
    <source>
        <dbReference type="EMBL" id="MEU9576035.1"/>
    </source>
</evidence>
<accession>A0ABV3EIP3</accession>
<dbReference type="EMBL" id="JBEZNA010000002">
    <property type="protein sequence ID" value="MEU9576035.1"/>
    <property type="molecule type" value="Genomic_DNA"/>
</dbReference>
<dbReference type="InterPro" id="IPR027791">
    <property type="entry name" value="Galactosyl_T_C"/>
</dbReference>
<dbReference type="Pfam" id="PF02709">
    <property type="entry name" value="Glyco_transf_7C"/>
    <property type="match status" value="1"/>
</dbReference>
<name>A0ABV3EIP3_9ACTN</name>
<dbReference type="SUPFAM" id="SSF53448">
    <property type="entry name" value="Nucleotide-diphospho-sugar transferases"/>
    <property type="match status" value="1"/>
</dbReference>
<dbReference type="Gene3D" id="3.90.550.10">
    <property type="entry name" value="Spore Coat Polysaccharide Biosynthesis Protein SpsA, Chain A"/>
    <property type="match status" value="1"/>
</dbReference>
<dbReference type="PANTHER" id="PTHR43685">
    <property type="entry name" value="GLYCOSYLTRANSFERASE"/>
    <property type="match status" value="1"/>
</dbReference>
<dbReference type="InterPro" id="IPR029044">
    <property type="entry name" value="Nucleotide-diphossugar_trans"/>
</dbReference>
<proteinExistence type="predicted"/>
<gene>
    <name evidence="4" type="ORF">AB0D95_01815</name>
</gene>
<evidence type="ECO:0000259" key="2">
    <source>
        <dbReference type="Pfam" id="PF00535"/>
    </source>
</evidence>
<dbReference type="Pfam" id="PF00535">
    <property type="entry name" value="Glycos_transf_2"/>
    <property type="match status" value="1"/>
</dbReference>